<dbReference type="InterPro" id="IPR001611">
    <property type="entry name" value="Leu-rich_rpt"/>
</dbReference>
<evidence type="ECO:0000313" key="4">
    <source>
        <dbReference type="EMBL" id="GFO19863.1"/>
    </source>
</evidence>
<comment type="similarity">
    <text evidence="1">Belongs to the PRAME family. LRRC14 subfamily.</text>
</comment>
<comment type="caution">
    <text evidence="4">The sequence shown here is derived from an EMBL/GenBank/DDBJ whole genome shotgun (WGS) entry which is preliminary data.</text>
</comment>
<dbReference type="Proteomes" id="UP000735302">
    <property type="component" value="Unassembled WGS sequence"/>
</dbReference>
<name>A0AAV4BL34_9GAST</name>
<evidence type="ECO:0000313" key="5">
    <source>
        <dbReference type="Proteomes" id="UP000735302"/>
    </source>
</evidence>
<dbReference type="PANTHER" id="PTHR14224">
    <property type="entry name" value="SIMILAR TO PREFERENTIALLY EXPRESSED ANTIGEN IN MELANOMA-LIKE 3"/>
    <property type="match status" value="1"/>
</dbReference>
<evidence type="ECO:0000256" key="3">
    <source>
        <dbReference type="ARBA" id="ARBA00022737"/>
    </source>
</evidence>
<dbReference type="InterPro" id="IPR050694">
    <property type="entry name" value="LRRC14/PRAME"/>
</dbReference>
<proteinExistence type="inferred from homology"/>
<keyword evidence="5" id="KW-1185">Reference proteome</keyword>
<sequence>MAMTDAMDDVDYGSVDFNQWEYSERNFDSYDASLRRHPSYMTEGHYVYHLYRDDDGKLAFVKDSNGEALCSPRPLHQLCLYLVVTEPDRLEFLKLHTLPCDLYPCLMAEAIFQRQLKTVSFLVATWPFHLLHVQSVIPKEELLGDDFLTVPLEDGECMSLLDGIVLGLLNRKPHCKLTCVNLTGFRHDRRLCKEVLRFPIVWMKPSDRQSGYLHSTLRKTLEISKEKVQRYLNRISCIYSNLDLLVRHGHTFGPVTIVLDLKLTVDDVPIGLALQGHSPFRFVCQKAWLEVLQDVCLPVSLLSRVLEPRYLTHIEVEDSQVCSDPARWKDLLKGLSRLQELSCLSLPNSVHVTLLPTAPARIGRLLGSFRNLKKLSLSSCNLRDSLESLLEPLRGPLVYLNLRDCRLSDGDLRALLMWQGLTTLRELNLSRNSLGVLSPLITCLLARMEHITCFSVSYCSLPLEAVRDIVRHCMDCSSLKVLCVQGFIPPPLHELRGILEDCANIPTLQKCLLLPEAYAFPGTHISQRADNHGRTILQCAHYLYQLGRSDIEIE</sequence>
<keyword evidence="3" id="KW-0677">Repeat</keyword>
<dbReference type="InterPro" id="IPR032675">
    <property type="entry name" value="LRR_dom_sf"/>
</dbReference>
<dbReference type="PROSITE" id="PS51450">
    <property type="entry name" value="LRR"/>
    <property type="match status" value="1"/>
</dbReference>
<gene>
    <name evidence="4" type="ORF">PoB_004636800</name>
</gene>
<protein>
    <recommendedName>
        <fullName evidence="2">Leucine-rich repeat-containing protein 14</fullName>
    </recommendedName>
</protein>
<dbReference type="SUPFAM" id="SSF52047">
    <property type="entry name" value="RNI-like"/>
    <property type="match status" value="1"/>
</dbReference>
<accession>A0AAV4BL34</accession>
<evidence type="ECO:0000256" key="1">
    <source>
        <dbReference type="ARBA" id="ARBA00009552"/>
    </source>
</evidence>
<dbReference type="EMBL" id="BLXT01005114">
    <property type="protein sequence ID" value="GFO19863.1"/>
    <property type="molecule type" value="Genomic_DNA"/>
</dbReference>
<evidence type="ECO:0000256" key="2">
    <source>
        <dbReference type="ARBA" id="ARBA00014228"/>
    </source>
</evidence>
<dbReference type="AlphaFoldDB" id="A0AAV4BL34"/>
<reference evidence="4 5" key="1">
    <citation type="journal article" date="2021" name="Elife">
        <title>Chloroplast acquisition without the gene transfer in kleptoplastic sea slugs, Plakobranchus ocellatus.</title>
        <authorList>
            <person name="Maeda T."/>
            <person name="Takahashi S."/>
            <person name="Yoshida T."/>
            <person name="Shimamura S."/>
            <person name="Takaki Y."/>
            <person name="Nagai Y."/>
            <person name="Toyoda A."/>
            <person name="Suzuki Y."/>
            <person name="Arimoto A."/>
            <person name="Ishii H."/>
            <person name="Satoh N."/>
            <person name="Nishiyama T."/>
            <person name="Hasebe M."/>
            <person name="Maruyama T."/>
            <person name="Minagawa J."/>
            <person name="Obokata J."/>
            <person name="Shigenobu S."/>
        </authorList>
    </citation>
    <scope>NUCLEOTIDE SEQUENCE [LARGE SCALE GENOMIC DNA]</scope>
</reference>
<organism evidence="4 5">
    <name type="scientific">Plakobranchus ocellatus</name>
    <dbReference type="NCBI Taxonomy" id="259542"/>
    <lineage>
        <taxon>Eukaryota</taxon>
        <taxon>Metazoa</taxon>
        <taxon>Spiralia</taxon>
        <taxon>Lophotrochozoa</taxon>
        <taxon>Mollusca</taxon>
        <taxon>Gastropoda</taxon>
        <taxon>Heterobranchia</taxon>
        <taxon>Euthyneura</taxon>
        <taxon>Panpulmonata</taxon>
        <taxon>Sacoglossa</taxon>
        <taxon>Placobranchoidea</taxon>
        <taxon>Plakobranchidae</taxon>
        <taxon>Plakobranchus</taxon>
    </lineage>
</organism>
<dbReference type="Pfam" id="PF00560">
    <property type="entry name" value="LRR_1"/>
    <property type="match status" value="1"/>
</dbReference>
<dbReference type="Gene3D" id="3.80.10.10">
    <property type="entry name" value="Ribonuclease Inhibitor"/>
    <property type="match status" value="1"/>
</dbReference>